<keyword evidence="7" id="KW-1185">Reference proteome</keyword>
<dbReference type="InterPro" id="IPR036638">
    <property type="entry name" value="HLH_DNA-bd_sf"/>
</dbReference>
<evidence type="ECO:0000256" key="1">
    <source>
        <dbReference type="ARBA" id="ARBA00004123"/>
    </source>
</evidence>
<keyword evidence="4" id="KW-0539">Nucleus</keyword>
<proteinExistence type="predicted"/>
<accession>A0A9D4X764</accession>
<dbReference type="Gramene" id="Psat04G0103900-T1">
    <property type="protein sequence ID" value="KAI5415844.1"/>
    <property type="gene ID" value="KIW84_041039"/>
</dbReference>
<dbReference type="PROSITE" id="PS50888">
    <property type="entry name" value="BHLH"/>
    <property type="match status" value="1"/>
</dbReference>
<comment type="caution">
    <text evidence="6">The sequence shown here is derived from an EMBL/GenBank/DDBJ whole genome shotgun (WGS) entry which is preliminary data.</text>
</comment>
<dbReference type="GO" id="GO:0046983">
    <property type="term" value="F:protein dimerization activity"/>
    <property type="evidence" value="ECO:0007669"/>
    <property type="project" value="InterPro"/>
</dbReference>
<evidence type="ECO:0000259" key="5">
    <source>
        <dbReference type="PROSITE" id="PS50888"/>
    </source>
</evidence>
<evidence type="ECO:0000256" key="3">
    <source>
        <dbReference type="ARBA" id="ARBA00023163"/>
    </source>
</evidence>
<dbReference type="InterPro" id="IPR044278">
    <property type="entry name" value="BHLH95-like"/>
</dbReference>
<feature type="domain" description="BHLH" evidence="5">
    <location>
        <begin position="14"/>
        <end position="64"/>
    </location>
</feature>
<dbReference type="Proteomes" id="UP001058974">
    <property type="component" value="Chromosome 4"/>
</dbReference>
<dbReference type="SMART" id="SM00353">
    <property type="entry name" value="HLH"/>
    <property type="match status" value="1"/>
</dbReference>
<evidence type="ECO:0000256" key="2">
    <source>
        <dbReference type="ARBA" id="ARBA00023015"/>
    </source>
</evidence>
<dbReference type="PANTHER" id="PTHR46772:SF6">
    <property type="entry name" value="BHLH DOMAIN-CONTAINING PROTEIN"/>
    <property type="match status" value="1"/>
</dbReference>
<keyword evidence="2" id="KW-0805">Transcription regulation</keyword>
<dbReference type="Gene3D" id="4.10.280.10">
    <property type="entry name" value="Helix-loop-helix DNA-binding domain"/>
    <property type="match status" value="1"/>
</dbReference>
<dbReference type="AlphaFoldDB" id="A0A9D4X764"/>
<sequence length="168" mass="18937">MGNTKRAREMGATTKPEEVLKVERERRKKMAQMFNHLASTVPALFPTATREVIINETIGYIKELEKKKKMLEEIKESKVEGSFNLLVPCRNRNCSVSVTVSNNVAFFGIESVAKRGLVTVILEVFFNNHTEILAANVSVNDGNLRLAITALVQNGHDHEKIKREIMNL</sequence>
<organism evidence="6 7">
    <name type="scientific">Pisum sativum</name>
    <name type="common">Garden pea</name>
    <name type="synonym">Lathyrus oleraceus</name>
    <dbReference type="NCBI Taxonomy" id="3888"/>
    <lineage>
        <taxon>Eukaryota</taxon>
        <taxon>Viridiplantae</taxon>
        <taxon>Streptophyta</taxon>
        <taxon>Embryophyta</taxon>
        <taxon>Tracheophyta</taxon>
        <taxon>Spermatophyta</taxon>
        <taxon>Magnoliopsida</taxon>
        <taxon>eudicotyledons</taxon>
        <taxon>Gunneridae</taxon>
        <taxon>Pentapetalae</taxon>
        <taxon>rosids</taxon>
        <taxon>fabids</taxon>
        <taxon>Fabales</taxon>
        <taxon>Fabaceae</taxon>
        <taxon>Papilionoideae</taxon>
        <taxon>50 kb inversion clade</taxon>
        <taxon>NPAAA clade</taxon>
        <taxon>Hologalegina</taxon>
        <taxon>IRL clade</taxon>
        <taxon>Fabeae</taxon>
        <taxon>Lathyrus</taxon>
    </lineage>
</organism>
<reference evidence="6 7" key="1">
    <citation type="journal article" date="2022" name="Nat. Genet.">
        <title>Improved pea reference genome and pan-genome highlight genomic features and evolutionary characteristics.</title>
        <authorList>
            <person name="Yang T."/>
            <person name="Liu R."/>
            <person name="Luo Y."/>
            <person name="Hu S."/>
            <person name="Wang D."/>
            <person name="Wang C."/>
            <person name="Pandey M.K."/>
            <person name="Ge S."/>
            <person name="Xu Q."/>
            <person name="Li N."/>
            <person name="Li G."/>
            <person name="Huang Y."/>
            <person name="Saxena R.K."/>
            <person name="Ji Y."/>
            <person name="Li M."/>
            <person name="Yan X."/>
            <person name="He Y."/>
            <person name="Liu Y."/>
            <person name="Wang X."/>
            <person name="Xiang C."/>
            <person name="Varshney R.K."/>
            <person name="Ding H."/>
            <person name="Gao S."/>
            <person name="Zong X."/>
        </authorList>
    </citation>
    <scope>NUCLEOTIDE SEQUENCE [LARGE SCALE GENOMIC DNA]</scope>
    <source>
        <strain evidence="6 7">cv. Zhongwan 6</strain>
    </source>
</reference>
<protein>
    <recommendedName>
        <fullName evidence="5">BHLH domain-containing protein</fullName>
    </recommendedName>
</protein>
<gene>
    <name evidence="6" type="ORF">KIW84_041039</name>
</gene>
<dbReference type="GO" id="GO:0003700">
    <property type="term" value="F:DNA-binding transcription factor activity"/>
    <property type="evidence" value="ECO:0007669"/>
    <property type="project" value="InterPro"/>
</dbReference>
<evidence type="ECO:0000313" key="6">
    <source>
        <dbReference type="EMBL" id="KAI5415844.1"/>
    </source>
</evidence>
<comment type="subcellular location">
    <subcellularLocation>
        <location evidence="1">Nucleus</location>
    </subcellularLocation>
</comment>
<dbReference type="EMBL" id="JAMSHJ010000004">
    <property type="protein sequence ID" value="KAI5415844.1"/>
    <property type="molecule type" value="Genomic_DNA"/>
</dbReference>
<dbReference type="InterPro" id="IPR011598">
    <property type="entry name" value="bHLH_dom"/>
</dbReference>
<dbReference type="PANTHER" id="PTHR46772">
    <property type="entry name" value="BHLH DOMAIN-CONTAINING PROTEIN"/>
    <property type="match status" value="1"/>
</dbReference>
<dbReference type="SUPFAM" id="SSF47459">
    <property type="entry name" value="HLH, helix-loop-helix DNA-binding domain"/>
    <property type="match status" value="1"/>
</dbReference>
<keyword evidence="3" id="KW-0804">Transcription</keyword>
<dbReference type="GO" id="GO:0005634">
    <property type="term" value="C:nucleus"/>
    <property type="evidence" value="ECO:0007669"/>
    <property type="project" value="UniProtKB-SubCell"/>
</dbReference>
<dbReference type="GO" id="GO:0009960">
    <property type="term" value="P:endosperm development"/>
    <property type="evidence" value="ECO:0007669"/>
    <property type="project" value="InterPro"/>
</dbReference>
<evidence type="ECO:0000313" key="7">
    <source>
        <dbReference type="Proteomes" id="UP001058974"/>
    </source>
</evidence>
<evidence type="ECO:0000256" key="4">
    <source>
        <dbReference type="ARBA" id="ARBA00023242"/>
    </source>
</evidence>
<name>A0A9D4X764_PEA</name>